<organism evidence="3 4">
    <name type="scientific">Araneus ventricosus</name>
    <name type="common">Orbweaver spider</name>
    <name type="synonym">Epeira ventricosa</name>
    <dbReference type="NCBI Taxonomy" id="182803"/>
    <lineage>
        <taxon>Eukaryota</taxon>
        <taxon>Metazoa</taxon>
        <taxon>Ecdysozoa</taxon>
        <taxon>Arthropoda</taxon>
        <taxon>Chelicerata</taxon>
        <taxon>Arachnida</taxon>
        <taxon>Araneae</taxon>
        <taxon>Araneomorphae</taxon>
        <taxon>Entelegynae</taxon>
        <taxon>Araneoidea</taxon>
        <taxon>Araneidae</taxon>
        <taxon>Araneus</taxon>
    </lineage>
</organism>
<dbReference type="SUPFAM" id="SSF54695">
    <property type="entry name" value="POZ domain"/>
    <property type="match status" value="1"/>
</dbReference>
<dbReference type="Gene3D" id="1.25.40.420">
    <property type="match status" value="1"/>
</dbReference>
<dbReference type="InterPro" id="IPR011333">
    <property type="entry name" value="SKP1/BTB/POZ_sf"/>
</dbReference>
<dbReference type="Gene3D" id="3.30.710.10">
    <property type="entry name" value="Potassium Channel Kv1.1, Chain A"/>
    <property type="match status" value="1"/>
</dbReference>
<reference evidence="3 4" key="1">
    <citation type="journal article" date="2019" name="Sci. Rep.">
        <title>Orb-weaving spider Araneus ventricosus genome elucidates the spidroin gene catalogue.</title>
        <authorList>
            <person name="Kono N."/>
            <person name="Nakamura H."/>
            <person name="Ohtoshi R."/>
            <person name="Moran D.A.P."/>
            <person name="Shinohara A."/>
            <person name="Yoshida Y."/>
            <person name="Fujiwara M."/>
            <person name="Mori M."/>
            <person name="Tomita M."/>
            <person name="Arakawa K."/>
        </authorList>
    </citation>
    <scope>NUCLEOTIDE SEQUENCE [LARGE SCALE GENOMIC DNA]</scope>
</reference>
<comment type="caution">
    <text evidence="3">The sequence shown here is derived from an EMBL/GenBank/DDBJ whole genome shotgun (WGS) entry which is preliminary data.</text>
</comment>
<dbReference type="Pfam" id="PF22486">
    <property type="entry name" value="MATH_2"/>
    <property type="match status" value="1"/>
</dbReference>
<dbReference type="Proteomes" id="UP000499080">
    <property type="component" value="Unassembled WGS sequence"/>
</dbReference>
<proteinExistence type="predicted"/>
<feature type="domain" description="BTB" evidence="1">
    <location>
        <begin position="336"/>
        <end position="403"/>
    </location>
</feature>
<dbReference type="SUPFAM" id="SSF49599">
    <property type="entry name" value="TRAF domain-like"/>
    <property type="match status" value="1"/>
</dbReference>
<accession>A0A4Y2Q634</accession>
<dbReference type="PROSITE" id="PS50097">
    <property type="entry name" value="BTB"/>
    <property type="match status" value="1"/>
</dbReference>
<evidence type="ECO:0000313" key="3">
    <source>
        <dbReference type="EMBL" id="GBN58921.1"/>
    </source>
</evidence>
<dbReference type="InterPro" id="IPR002083">
    <property type="entry name" value="MATH/TRAF_dom"/>
</dbReference>
<dbReference type="InterPro" id="IPR008974">
    <property type="entry name" value="TRAF-like"/>
</dbReference>
<dbReference type="SMART" id="SM00225">
    <property type="entry name" value="BTB"/>
    <property type="match status" value="1"/>
</dbReference>
<sequence>MGSEHAEKKTGCIFQWKIHNYSYCWQKTGSCLQSPEFSVDVGKQTKWKLYLYPRGRYSKDIISVYIYRIHVARDEDLDLRCEFSVLSADGLISRSVTIFRHFTNEGRLAGYTSFLKRDDLFTANRETLLPEDTLTIRCSMWTVDGRDMRSVQYFARTVVKVEHVTFIWSVKNFIRLELNWKIPFAIRSVSNALLAILHLFVEKDCCCERIWLEIEFSDECMQFFTMQSSILDERGEEVEGTRQERHFHEFSKSTKYPLPWTKRQLMENDARYLPAGVLSLKFECASSTGTGYEGIERIDLRSSLPPGSRSKKGKLPEASNTLTDDIKSLYGVEFLCDLELRTSTSSFSAHKIILCARSPVFTKMFATDFRENKSKCVEITDMDSDTLRRLLLYIYTDTLEDLDIKTACRLYEAADKYWILSLKDRCSAFLKENLDTSNACEVLAVADMHNDEDFKLAVQEYILEHECVFRSEKWKYLISINPKLTSETMFRKFNRM</sequence>
<evidence type="ECO:0000259" key="1">
    <source>
        <dbReference type="PROSITE" id="PS50097"/>
    </source>
</evidence>
<dbReference type="Pfam" id="PF00651">
    <property type="entry name" value="BTB"/>
    <property type="match status" value="1"/>
</dbReference>
<dbReference type="CDD" id="cd18186">
    <property type="entry name" value="BTB_POZ_ZBTB_KLHL-like"/>
    <property type="match status" value="1"/>
</dbReference>
<keyword evidence="4" id="KW-1185">Reference proteome</keyword>
<protein>
    <submittedName>
        <fullName evidence="3">Speckle-type POZ protein B</fullName>
    </submittedName>
</protein>
<evidence type="ECO:0000259" key="2">
    <source>
        <dbReference type="PROSITE" id="PS50144"/>
    </source>
</evidence>
<dbReference type="OrthoDB" id="6420118at2759"/>
<dbReference type="PANTHER" id="PTHR24413">
    <property type="entry name" value="SPECKLE-TYPE POZ PROTEIN"/>
    <property type="match status" value="1"/>
</dbReference>
<feature type="domain" description="MATH" evidence="2">
    <location>
        <begin position="11"/>
        <end position="140"/>
    </location>
</feature>
<name>A0A4Y2Q634_ARAVE</name>
<dbReference type="AlphaFoldDB" id="A0A4Y2Q634"/>
<dbReference type="Gene3D" id="2.60.210.10">
    <property type="entry name" value="Apoptosis, Tumor Necrosis Factor Receptor Associated Protein 2, Chain A"/>
    <property type="match status" value="1"/>
</dbReference>
<dbReference type="EMBL" id="BGPR01013024">
    <property type="protein sequence ID" value="GBN58921.1"/>
    <property type="molecule type" value="Genomic_DNA"/>
</dbReference>
<dbReference type="GO" id="GO:0030163">
    <property type="term" value="P:protein catabolic process"/>
    <property type="evidence" value="ECO:0007669"/>
    <property type="project" value="UniProtKB-ARBA"/>
</dbReference>
<evidence type="ECO:0000313" key="4">
    <source>
        <dbReference type="Proteomes" id="UP000499080"/>
    </source>
</evidence>
<gene>
    <name evidence="3" type="primary">spop-b_39</name>
    <name evidence="3" type="ORF">AVEN_123927_1</name>
</gene>
<dbReference type="InterPro" id="IPR000210">
    <property type="entry name" value="BTB/POZ_dom"/>
</dbReference>
<dbReference type="PROSITE" id="PS50144">
    <property type="entry name" value="MATH"/>
    <property type="match status" value="1"/>
</dbReference>